<name>A0A9J5WB19_SOLCO</name>
<feature type="region of interest" description="Disordered" evidence="1">
    <location>
        <begin position="1"/>
        <end position="31"/>
    </location>
</feature>
<feature type="compositionally biased region" description="Low complexity" evidence="1">
    <location>
        <begin position="9"/>
        <end position="19"/>
    </location>
</feature>
<keyword evidence="3" id="KW-1185">Reference proteome</keyword>
<evidence type="ECO:0000313" key="2">
    <source>
        <dbReference type="EMBL" id="KAG5572754.1"/>
    </source>
</evidence>
<dbReference type="Proteomes" id="UP000824120">
    <property type="component" value="Chromosome 12"/>
</dbReference>
<dbReference type="AlphaFoldDB" id="A0A9J5WB19"/>
<gene>
    <name evidence="2" type="ORF">H5410_062520</name>
</gene>
<protein>
    <submittedName>
        <fullName evidence="2">Uncharacterized protein</fullName>
    </submittedName>
</protein>
<proteinExistence type="predicted"/>
<accession>A0A9J5WB19</accession>
<sequence length="130" mass="14773">MLNSDSRKSYSNYSSQEESSTSEDLKALHQEDYMSSEEDCLPCQQGLECDKPFSHILVQHGNKQLIAANSSSSTSGTSGIDINHLMYKEFMDFMKSKKESDNDPPTYSTILMDEENIEVFDLNDKREVIL</sequence>
<dbReference type="EMBL" id="JACXVP010000012">
    <property type="protein sequence ID" value="KAG5572754.1"/>
    <property type="molecule type" value="Genomic_DNA"/>
</dbReference>
<evidence type="ECO:0000256" key="1">
    <source>
        <dbReference type="SAM" id="MobiDB-lite"/>
    </source>
</evidence>
<comment type="caution">
    <text evidence="2">The sequence shown here is derived from an EMBL/GenBank/DDBJ whole genome shotgun (WGS) entry which is preliminary data.</text>
</comment>
<reference evidence="2 3" key="1">
    <citation type="submission" date="2020-09" db="EMBL/GenBank/DDBJ databases">
        <title>De no assembly of potato wild relative species, Solanum commersonii.</title>
        <authorList>
            <person name="Cho K."/>
        </authorList>
    </citation>
    <scope>NUCLEOTIDE SEQUENCE [LARGE SCALE GENOMIC DNA]</scope>
    <source>
        <strain evidence="2">LZ3.2</strain>
        <tissue evidence="2">Leaf</tissue>
    </source>
</reference>
<evidence type="ECO:0000313" key="3">
    <source>
        <dbReference type="Proteomes" id="UP000824120"/>
    </source>
</evidence>
<organism evidence="2 3">
    <name type="scientific">Solanum commersonii</name>
    <name type="common">Commerson's wild potato</name>
    <name type="synonym">Commerson's nightshade</name>
    <dbReference type="NCBI Taxonomy" id="4109"/>
    <lineage>
        <taxon>Eukaryota</taxon>
        <taxon>Viridiplantae</taxon>
        <taxon>Streptophyta</taxon>
        <taxon>Embryophyta</taxon>
        <taxon>Tracheophyta</taxon>
        <taxon>Spermatophyta</taxon>
        <taxon>Magnoliopsida</taxon>
        <taxon>eudicotyledons</taxon>
        <taxon>Gunneridae</taxon>
        <taxon>Pentapetalae</taxon>
        <taxon>asterids</taxon>
        <taxon>lamiids</taxon>
        <taxon>Solanales</taxon>
        <taxon>Solanaceae</taxon>
        <taxon>Solanoideae</taxon>
        <taxon>Solaneae</taxon>
        <taxon>Solanum</taxon>
    </lineage>
</organism>